<dbReference type="Pfam" id="PF13086">
    <property type="entry name" value="AAA_11"/>
    <property type="match status" value="1"/>
</dbReference>
<dbReference type="InterPro" id="IPR027417">
    <property type="entry name" value="P-loop_NTPase"/>
</dbReference>
<dbReference type="GO" id="GO:0004386">
    <property type="term" value="F:helicase activity"/>
    <property type="evidence" value="ECO:0007669"/>
    <property type="project" value="InterPro"/>
</dbReference>
<dbReference type="PANTHER" id="PTHR10887:SF341">
    <property type="entry name" value="NFX1-TYPE ZINC FINGER-CONTAINING PROTEIN 1"/>
    <property type="match status" value="1"/>
</dbReference>
<reference evidence="4 5" key="1">
    <citation type="submission" date="2014-06" db="EMBL/GenBank/DDBJ databases">
        <authorList>
            <person name="Swart Estienne"/>
        </authorList>
    </citation>
    <scope>NUCLEOTIDE SEQUENCE [LARGE SCALE GENOMIC DNA]</scope>
    <source>
        <strain evidence="4 5">130c</strain>
    </source>
</reference>
<evidence type="ECO:0000313" key="5">
    <source>
        <dbReference type="Proteomes" id="UP000039865"/>
    </source>
</evidence>
<proteinExistence type="predicted"/>
<dbReference type="InterPro" id="IPR057373">
    <property type="entry name" value="ZNFX1"/>
</dbReference>
<feature type="region of interest" description="Disordered" evidence="1">
    <location>
        <begin position="167"/>
        <end position="209"/>
    </location>
</feature>
<dbReference type="Pfam" id="PF25396">
    <property type="entry name" value="ZNFX1"/>
    <property type="match status" value="1"/>
</dbReference>
<dbReference type="InParanoid" id="A0A078AJC5"/>
<keyword evidence="5" id="KW-1185">Reference proteome</keyword>
<feature type="compositionally biased region" description="Polar residues" evidence="1">
    <location>
        <begin position="101"/>
        <end position="121"/>
    </location>
</feature>
<feature type="domain" description="ZNFX1" evidence="3">
    <location>
        <begin position="418"/>
        <end position="453"/>
    </location>
</feature>
<dbReference type="EMBL" id="CCKQ01010902">
    <property type="protein sequence ID" value="CDW82430.1"/>
    <property type="molecule type" value="Genomic_DNA"/>
</dbReference>
<feature type="domain" description="DNA2/NAM7 helicase helicase" evidence="2">
    <location>
        <begin position="566"/>
        <end position="692"/>
    </location>
</feature>
<dbReference type="PANTHER" id="PTHR10887">
    <property type="entry name" value="DNA2/NAM7 HELICASE FAMILY"/>
    <property type="match status" value="1"/>
</dbReference>
<accession>A0A078AJC5</accession>
<dbReference type="GO" id="GO:0031048">
    <property type="term" value="P:regulatory ncRNA-mediated heterochromatin formation"/>
    <property type="evidence" value="ECO:0007669"/>
    <property type="project" value="TreeGrafter"/>
</dbReference>
<dbReference type="GO" id="GO:0031380">
    <property type="term" value="C:nuclear RNA-directed RNA polymerase complex"/>
    <property type="evidence" value="ECO:0007669"/>
    <property type="project" value="TreeGrafter"/>
</dbReference>
<protein>
    <submittedName>
        <fullName evidence="4">Uncharacterized protein</fullName>
    </submittedName>
</protein>
<organism evidence="4 5">
    <name type="scientific">Stylonychia lemnae</name>
    <name type="common">Ciliate</name>
    <dbReference type="NCBI Taxonomy" id="5949"/>
    <lineage>
        <taxon>Eukaryota</taxon>
        <taxon>Sar</taxon>
        <taxon>Alveolata</taxon>
        <taxon>Ciliophora</taxon>
        <taxon>Intramacronucleata</taxon>
        <taxon>Spirotrichea</taxon>
        <taxon>Stichotrichia</taxon>
        <taxon>Sporadotrichida</taxon>
        <taxon>Oxytrichidae</taxon>
        <taxon>Stylonychinae</taxon>
        <taxon>Stylonychia</taxon>
    </lineage>
</organism>
<feature type="compositionally biased region" description="Basic and acidic residues" evidence="1">
    <location>
        <begin position="189"/>
        <end position="209"/>
    </location>
</feature>
<feature type="region of interest" description="Disordered" evidence="1">
    <location>
        <begin position="1"/>
        <end position="25"/>
    </location>
</feature>
<dbReference type="Gene3D" id="3.40.50.300">
    <property type="entry name" value="P-loop containing nucleotide triphosphate hydrolases"/>
    <property type="match status" value="1"/>
</dbReference>
<evidence type="ECO:0000259" key="2">
    <source>
        <dbReference type="Pfam" id="PF13086"/>
    </source>
</evidence>
<gene>
    <name evidence="4" type="primary">Contig16465.g17535</name>
    <name evidence="4" type="ORF">STYLEM_11462</name>
</gene>
<feature type="compositionally biased region" description="Polar residues" evidence="1">
    <location>
        <begin position="167"/>
        <end position="188"/>
    </location>
</feature>
<sequence length="863" mass="102300">MNSNTNKNYGRGSNRKQNNNQNNRRYKAYREKNYDEIGKQQYPNGDQSFISNIEGNSSQSQIYNQDQSFQGLDIMRNNSSKQDNDNEATIFTRDDLSNTGIRQSSFQEESKTYNFSFTPTKDQTRETRQTQNTRSKVYSYGRGQNQRNKNLNEDQHFQEMRNNRNQRAGVNDNHQTSTQNNSSIQTEGGTHDNRNRRIQRDNRNNERPRFYSTNTLKELIQFETQALVQKLISFGDLNQKINGTFYTREAFSFFVKILFRLLTDENVLSTELNLIFSHFLDSKFMNTIEEEYLRDMSKIKNQLEYYYMLVDLEYVLKDLAQKLVLRRFRLKEEEKTSDLNRQILNEDTIDNSVTDYQDQPPDDFQNINVSPTEAEIKADSDPFLRPMPEKGQFKDRHDYLDIVYRLLREDAIRPLRRGSKRLLPGSLVILSSDEFQTLSFFLVQAGNQDRMVRTTRQSRYVQINIMMLAKVNENIGQQATLLEYFIHHRKLKLKMLESQAYFESYRHVLKKIKEIDRWEKIPFDKYFVGLERTVIDRPPMYQLFEQSNILQNVQQFINLEISTKNFDESQLNAIKACLYQELAIIQGPPGTGKTYVGQIFVSILLKIKEKFNVKNGPILLVCYTNHALDQFLDLVSGFTGNFVRIGGNIKNEKFKNHTFTQYQKKIGARYYSRFYSILSEIDQQQIYIQDRNSIFLMNDLGIINNNTKVMMAKTLLLKIQQDFKFYLKDQIENIFSNQANQDFGNYAYQYIFGLVEEETDLPVVFWLGIIDLEKFLRDILLSLQTGELNIQDLELFDVNFDDFEQRERDYEESLFDDDNYSIRRQIKSELKTKYENLTMHYHRLYQNEYYQGLSNFFQCTQRG</sequence>
<dbReference type="InterPro" id="IPR045055">
    <property type="entry name" value="DNA2/NAM7-like"/>
</dbReference>
<evidence type="ECO:0000259" key="3">
    <source>
        <dbReference type="Pfam" id="PF25396"/>
    </source>
</evidence>
<evidence type="ECO:0000313" key="4">
    <source>
        <dbReference type="EMBL" id="CDW82430.1"/>
    </source>
</evidence>
<dbReference type="Proteomes" id="UP000039865">
    <property type="component" value="Unassembled WGS sequence"/>
</dbReference>
<dbReference type="OrthoDB" id="409395at2759"/>
<dbReference type="InterPro" id="IPR041677">
    <property type="entry name" value="DNA2/NAM7_AAA_11"/>
</dbReference>
<dbReference type="AlphaFoldDB" id="A0A078AJC5"/>
<feature type="region of interest" description="Disordered" evidence="1">
    <location>
        <begin position="101"/>
        <end position="149"/>
    </location>
</feature>
<evidence type="ECO:0000256" key="1">
    <source>
        <dbReference type="SAM" id="MobiDB-lite"/>
    </source>
</evidence>
<name>A0A078AJC5_STYLE</name>
<dbReference type="SUPFAM" id="SSF52540">
    <property type="entry name" value="P-loop containing nucleoside triphosphate hydrolases"/>
    <property type="match status" value="1"/>
</dbReference>